<sequence length="290" mass="33194">MIEIDQLYLLPAKIIEVFLYIIVLFSLNKKYKGIPLMKRPSLHIYFLMGIAGWILYMVLDTIIFAIAPLSLEGPLTLGDPIKGYTSEYPSLFFANILRDIGIIGAILTAWFYCMAAVRINTGISLNRKIFGSKKKILPIKGFKITWGHFSLLLAISLLIVFIILDQIKIEILDSTTVHVSSDWGIAMILIIILYGFSTILMVKQLFELRKTQMEIEFKRRAKFLGWSIIIFTSGIYYWALLGYLVGAFPSLKEFSLEFLYLGHILWMTSAIFVYSAFKQRKSDSIVVEQN</sequence>
<evidence type="ECO:0000256" key="1">
    <source>
        <dbReference type="SAM" id="Phobius"/>
    </source>
</evidence>
<reference evidence="2 3" key="1">
    <citation type="journal article" date="2020" name="Nature">
        <title>Isolation of an archaeon at the prokaryote-eukaryote interface.</title>
        <authorList>
            <person name="Imachi H."/>
            <person name="Nobu M.K."/>
            <person name="Nakahara N."/>
            <person name="Morono Y."/>
            <person name="Ogawara M."/>
            <person name="Takaki Y."/>
            <person name="Takano Y."/>
            <person name="Uematsu K."/>
            <person name="Ikuta T."/>
            <person name="Ito M."/>
            <person name="Matsui Y."/>
            <person name="Miyazaki M."/>
            <person name="Murata K."/>
            <person name="Saito Y."/>
            <person name="Sakai S."/>
            <person name="Song C."/>
            <person name="Tasumi E."/>
            <person name="Yamanaka Y."/>
            <person name="Yamaguchi T."/>
            <person name="Kamagata Y."/>
            <person name="Tamaki H."/>
            <person name="Takai K."/>
        </authorList>
    </citation>
    <scope>NUCLEOTIDE SEQUENCE [LARGE SCALE GENOMIC DNA]</scope>
    <source>
        <strain evidence="2 3">MK-D1</strain>
    </source>
</reference>
<feature type="transmembrane region" description="Helical" evidence="1">
    <location>
        <begin position="100"/>
        <end position="123"/>
    </location>
</feature>
<accession>A0A5B9DE12</accession>
<evidence type="ECO:0000313" key="2">
    <source>
        <dbReference type="EMBL" id="QEE17030.1"/>
    </source>
</evidence>
<feature type="transmembrane region" description="Helical" evidence="1">
    <location>
        <begin position="223"/>
        <end position="246"/>
    </location>
</feature>
<feature type="transmembrane region" description="Helical" evidence="1">
    <location>
        <begin position="144"/>
        <end position="163"/>
    </location>
</feature>
<dbReference type="AlphaFoldDB" id="A0A5B9DE12"/>
<feature type="transmembrane region" description="Helical" evidence="1">
    <location>
        <begin position="183"/>
        <end position="202"/>
    </location>
</feature>
<keyword evidence="1" id="KW-0812">Transmembrane</keyword>
<keyword evidence="3" id="KW-1185">Reference proteome</keyword>
<keyword evidence="1" id="KW-0472">Membrane</keyword>
<evidence type="ECO:0000313" key="3">
    <source>
        <dbReference type="Proteomes" id="UP000321408"/>
    </source>
</evidence>
<feature type="transmembrane region" description="Helical" evidence="1">
    <location>
        <begin position="6"/>
        <end position="25"/>
    </location>
</feature>
<dbReference type="EMBL" id="CP042905">
    <property type="protein sequence ID" value="QEE17030.1"/>
    <property type="molecule type" value="Genomic_DNA"/>
</dbReference>
<dbReference type="GeneID" id="41330840"/>
<proteinExistence type="predicted"/>
<dbReference type="KEGG" id="psyt:DSAG12_02862"/>
<name>A0A5B9DE12_9ARCH</name>
<gene>
    <name evidence="2" type="ORF">DSAG12_02862</name>
</gene>
<keyword evidence="1" id="KW-1133">Transmembrane helix</keyword>
<organism evidence="2 3">
    <name type="scientific">Promethearchaeum syntrophicum</name>
    <dbReference type="NCBI Taxonomy" id="2594042"/>
    <lineage>
        <taxon>Archaea</taxon>
        <taxon>Promethearchaeati</taxon>
        <taxon>Promethearchaeota</taxon>
        <taxon>Promethearchaeia</taxon>
        <taxon>Promethearchaeales</taxon>
        <taxon>Promethearchaeaceae</taxon>
        <taxon>Promethearchaeum</taxon>
    </lineage>
</organism>
<reference evidence="2 3" key="2">
    <citation type="journal article" date="2024" name="Int. J. Syst. Evol. Microbiol.">
        <title>Promethearchaeum syntrophicum gen. nov., sp. nov., an anaerobic, obligately syntrophic archaeon, the first isolate of the lineage 'Asgard' archaea, and proposal of the new archaeal phylum Promethearchaeota phyl. nov. and kingdom Promethearchaeati regn. nov.</title>
        <authorList>
            <person name="Imachi H."/>
            <person name="Nobu M.K."/>
            <person name="Kato S."/>
            <person name="Takaki Y."/>
            <person name="Miyazaki M."/>
            <person name="Miyata M."/>
            <person name="Ogawara M."/>
            <person name="Saito Y."/>
            <person name="Sakai S."/>
            <person name="Tahara Y.O."/>
            <person name="Takano Y."/>
            <person name="Tasumi E."/>
            <person name="Uematsu K."/>
            <person name="Yoshimura T."/>
            <person name="Itoh T."/>
            <person name="Ohkuma M."/>
            <person name="Takai K."/>
        </authorList>
    </citation>
    <scope>NUCLEOTIDE SEQUENCE [LARGE SCALE GENOMIC DNA]</scope>
    <source>
        <strain evidence="2 3">MK-D1</strain>
    </source>
</reference>
<dbReference type="RefSeq" id="WP_147663950.1">
    <property type="nucleotide sequence ID" value="NZ_CP042905.2"/>
</dbReference>
<feature type="transmembrane region" description="Helical" evidence="1">
    <location>
        <begin position="258"/>
        <end position="277"/>
    </location>
</feature>
<feature type="transmembrane region" description="Helical" evidence="1">
    <location>
        <begin position="45"/>
        <end position="67"/>
    </location>
</feature>
<dbReference type="Proteomes" id="UP000321408">
    <property type="component" value="Chromosome"/>
</dbReference>
<protein>
    <submittedName>
        <fullName evidence="2">Uncharacterized protein</fullName>
    </submittedName>
</protein>